<dbReference type="PaxDb" id="65489-OBART10G15330.1"/>
<proteinExistence type="predicted"/>
<reference evidence="2" key="2">
    <citation type="submission" date="2015-03" db="UniProtKB">
        <authorList>
            <consortium name="EnsemblPlants"/>
        </authorList>
    </citation>
    <scope>IDENTIFICATION</scope>
</reference>
<evidence type="ECO:0000313" key="2">
    <source>
        <dbReference type="EnsemblPlants" id="OBART10G15330.1"/>
    </source>
</evidence>
<sequence length="124" mass="13423">MRAEPSRVSTSKPMEGHSRHFQVHGSYKSAPASPPPPLFLPPLPAIAPLGSLRGWCSAGPRGVARVRERGRGPPPSASPARCFIRFFLSPSSLVSSSARREPYCCINKYSGTAWVISKSSKTKF</sequence>
<reference evidence="2" key="1">
    <citation type="journal article" date="2009" name="Rice">
        <title>De Novo Next Generation Sequencing of Plant Genomes.</title>
        <authorList>
            <person name="Rounsley S."/>
            <person name="Marri P.R."/>
            <person name="Yu Y."/>
            <person name="He R."/>
            <person name="Sisneros N."/>
            <person name="Goicoechea J.L."/>
            <person name="Lee S.J."/>
            <person name="Angelova A."/>
            <person name="Kudrna D."/>
            <person name="Luo M."/>
            <person name="Affourtit J."/>
            <person name="Desany B."/>
            <person name="Knight J."/>
            <person name="Niazi F."/>
            <person name="Egholm M."/>
            <person name="Wing R.A."/>
        </authorList>
    </citation>
    <scope>NUCLEOTIDE SEQUENCE [LARGE SCALE GENOMIC DNA]</scope>
    <source>
        <strain evidence="2">cv. IRGC 105608</strain>
    </source>
</reference>
<dbReference type="Gramene" id="OBART10G15330.1">
    <property type="protein sequence ID" value="OBART10G15330.1"/>
    <property type="gene ID" value="OBART10G15330"/>
</dbReference>
<feature type="region of interest" description="Disordered" evidence="1">
    <location>
        <begin position="1"/>
        <end position="33"/>
    </location>
</feature>
<protein>
    <submittedName>
        <fullName evidence="2">Uncharacterized protein</fullName>
    </submittedName>
</protein>
<organism evidence="2">
    <name type="scientific">Oryza barthii</name>
    <dbReference type="NCBI Taxonomy" id="65489"/>
    <lineage>
        <taxon>Eukaryota</taxon>
        <taxon>Viridiplantae</taxon>
        <taxon>Streptophyta</taxon>
        <taxon>Embryophyta</taxon>
        <taxon>Tracheophyta</taxon>
        <taxon>Spermatophyta</taxon>
        <taxon>Magnoliopsida</taxon>
        <taxon>Liliopsida</taxon>
        <taxon>Poales</taxon>
        <taxon>Poaceae</taxon>
        <taxon>BOP clade</taxon>
        <taxon>Oryzoideae</taxon>
        <taxon>Oryzeae</taxon>
        <taxon>Oryzinae</taxon>
        <taxon>Oryza</taxon>
    </lineage>
</organism>
<evidence type="ECO:0000256" key="1">
    <source>
        <dbReference type="SAM" id="MobiDB-lite"/>
    </source>
</evidence>
<keyword evidence="3" id="KW-1185">Reference proteome</keyword>
<accession>A0A0D3HFH9</accession>
<dbReference type="AlphaFoldDB" id="A0A0D3HFH9"/>
<evidence type="ECO:0000313" key="3">
    <source>
        <dbReference type="Proteomes" id="UP000026960"/>
    </source>
</evidence>
<dbReference type="Proteomes" id="UP000026960">
    <property type="component" value="Chromosome 10"/>
</dbReference>
<name>A0A0D3HFH9_9ORYZ</name>
<dbReference type="HOGENOM" id="CLU_2007397_0_0_1"/>
<dbReference type="EnsemblPlants" id="OBART10G15330.1">
    <property type="protein sequence ID" value="OBART10G15330.1"/>
    <property type="gene ID" value="OBART10G15330"/>
</dbReference>